<organism evidence="2 3">
    <name type="scientific">Gulosibacter faecalis</name>
    <dbReference type="NCBI Taxonomy" id="272240"/>
    <lineage>
        <taxon>Bacteria</taxon>
        <taxon>Bacillati</taxon>
        <taxon>Actinomycetota</taxon>
        <taxon>Actinomycetes</taxon>
        <taxon>Micrococcales</taxon>
        <taxon>Microbacteriaceae</taxon>
        <taxon>Gulosibacter</taxon>
    </lineage>
</organism>
<dbReference type="InterPro" id="IPR003870">
    <property type="entry name" value="DUF222"/>
</dbReference>
<feature type="domain" description="HNH nuclease" evidence="1">
    <location>
        <begin position="356"/>
        <end position="408"/>
    </location>
</feature>
<dbReference type="EMBL" id="JBHUNE010000001">
    <property type="protein sequence ID" value="MFD2756866.1"/>
    <property type="molecule type" value="Genomic_DNA"/>
</dbReference>
<dbReference type="InterPro" id="IPR003615">
    <property type="entry name" value="HNH_nuc"/>
</dbReference>
<evidence type="ECO:0000313" key="2">
    <source>
        <dbReference type="EMBL" id="MFD2756866.1"/>
    </source>
</evidence>
<gene>
    <name evidence="2" type="ORF">ACFSW7_00550</name>
</gene>
<name>A0ABW5UTE3_9MICO</name>
<evidence type="ECO:0000313" key="3">
    <source>
        <dbReference type="Proteomes" id="UP001597492"/>
    </source>
</evidence>
<accession>A0ABW5UTE3</accession>
<dbReference type="Pfam" id="PF02720">
    <property type="entry name" value="DUF222"/>
    <property type="match status" value="1"/>
</dbReference>
<sequence>MTNTAPEYGDDLSDESLRAALERFHADLRTRAAVDASDLTTYATIYRTAQAYTKRDCGPAVAATKRDQTFRWHLRSVAGEFACDAQLTDNSLMNRAHNANDLFTKFPYWHDALSEAAVQVGHVNAILRQHAPVAERNYDRYGKEVLRYAKTHTVPQTESFAKQLAAKLAREDFERAHKAAFAQRRVLVDQDDYGMTYLTAYLPAATAAAIHERLSRDAQAMAEVAKAEAVERRGEDGLEADARTLDQHRADIFADTLLTATAQTILDSPAAGAARVKAVISIVTPVMALRDQEFSDAFRRAGGSDTCAGVAMLNGLQPMSAAEAREWAADGELERILTHPISGHVITADTYVPPASLRRYLRARDVTCRFPGCRRPAHRCDLDHTTAWQHGGKTHPENCGHLCVAHHTQKHEQPWQVRHLGGGVLEWITPLGRVVVTVPEPPGPRFVEVHNPPPF</sequence>
<keyword evidence="3" id="KW-1185">Reference proteome</keyword>
<evidence type="ECO:0000259" key="1">
    <source>
        <dbReference type="SMART" id="SM00507"/>
    </source>
</evidence>
<dbReference type="Gene3D" id="1.10.30.50">
    <property type="match status" value="1"/>
</dbReference>
<dbReference type="Proteomes" id="UP001597492">
    <property type="component" value="Unassembled WGS sequence"/>
</dbReference>
<dbReference type="SMART" id="SM00507">
    <property type="entry name" value="HNHc"/>
    <property type="match status" value="1"/>
</dbReference>
<reference evidence="3" key="1">
    <citation type="journal article" date="2019" name="Int. J. Syst. Evol. Microbiol.">
        <title>The Global Catalogue of Microorganisms (GCM) 10K type strain sequencing project: providing services to taxonomists for standard genome sequencing and annotation.</title>
        <authorList>
            <consortium name="The Broad Institute Genomics Platform"/>
            <consortium name="The Broad Institute Genome Sequencing Center for Infectious Disease"/>
            <person name="Wu L."/>
            <person name="Ma J."/>
        </authorList>
    </citation>
    <scope>NUCLEOTIDE SEQUENCE [LARGE SCALE GENOMIC DNA]</scope>
    <source>
        <strain evidence="3">TISTR 1514</strain>
    </source>
</reference>
<protein>
    <submittedName>
        <fullName evidence="2">DUF222 domain-containing protein</fullName>
    </submittedName>
</protein>
<comment type="caution">
    <text evidence="2">The sequence shown here is derived from an EMBL/GenBank/DDBJ whole genome shotgun (WGS) entry which is preliminary data.</text>
</comment>
<dbReference type="RefSeq" id="WP_390294585.1">
    <property type="nucleotide sequence ID" value="NZ_JBHUNE010000001.1"/>
</dbReference>
<dbReference type="CDD" id="cd00085">
    <property type="entry name" value="HNHc"/>
    <property type="match status" value="1"/>
</dbReference>
<proteinExistence type="predicted"/>